<dbReference type="PANTHER" id="PTHR37984">
    <property type="entry name" value="PROTEIN CBG26694"/>
    <property type="match status" value="1"/>
</dbReference>
<proteinExistence type="predicted"/>
<dbReference type="PROSITE" id="PS50994">
    <property type="entry name" value="INTEGRASE"/>
    <property type="match status" value="1"/>
</dbReference>
<keyword evidence="2" id="KW-0548">Nucleotidyltransferase</keyword>
<name>A0A090KWG4_STRRB</name>
<dbReference type="InterPro" id="IPR050951">
    <property type="entry name" value="Retrovirus_Pol_polyprotein"/>
</dbReference>
<sequence>MAPPGLKEKTSSNPFIILKNLKISLFKHHTDEARLRFIFSSLDPTFFIENNIDDFEGLSSSELLSKVTQYYTDIVEEEFDIYDRLCLLIDDLRIDYDLRKPYSSFINEAIDRIKFFNASNCDALIIKFFLESISLKFRQSQIFKDYLPDSMVLSDWLSASMDWDKLATSTLVRNFRKSHSTIKYANSIKTEFSNEVSKDTKDIKPAFGIRPCHYIIQQAFFFNIDDEALVDSACGENILSLNIFNKFSSEIRNSINRNNTIDIILPNGSRVSTIGSIDVIFTCPFANIVKQPLTFFVCDVAWNFLGINTCVKFRLLSKLETLILENEPLLRDNSSLLCNINTNTIHKNSIHRINKFLEDNPALWDDSPVSSTTFVTIPFPTDFVPTKAPLIRFAKHLRDASKDILDNDVKNGFLVKVSKQSDQISNAFTIKQQGKNPRLVVNPKNLNNQIIIPKHMTQKMITMKDIQEKLANYYKGSSDYCFSTFDIKSAYRNCKLHPNQSKYLQFVTEFGTYEPTSLIFGLNVSSYLFIDTLSRIMQGIDSVVFYSDDGLIFTKKEDHANVVIDILSRLVKVGWKITYDKCQWMKDEVEFIGLHISKHGISIPEYKKIQYRSFSHPTNLIQIKQFVQSLNYYRSMIPEFSNLTDNFYAMKSFRWTDIEITQFNRLVDILSENIFLSILPSDISSFSLTIQVSDRSICSSLYWHSHSNKGLFDLQGRTLKGSEINYLYHNKFLLAVKENLVANQKFILNLPVSVIVNNSPLKSVLDNPPDMFSAQSTFQRLRLYLEYFNIRFIYSRENDIISKLRIDSIPIDFNQPITLYAMKELTKIDDFDSHINLTNLINSYSSDPYAPILTKIARGIVPDSQDIFILPKIIAKFINNDQIVLDSNNVIRINNKIYIPQSFQDHILSYLHMYHRSSTAMIHLANTLFVMINCTSLIRQYYSNCKICMYIRRSGPRHISSWPKSEHSRERWHADHVVVNGKTLLSMVDSYSNFLILYHLQSYSIPKLQEALINIFALYGTPSIIVFDNFPSFVSPLLKQFLIEHNVVPMYCIKYDHRSNGHIETLNSFVRTSISKFLAENDSFSKAVSKTLLKNHTSIYRDNLTSQQIFFNDPEFHAEAVIRNTPQLHIIDKPVLFKINSSQSTWTEGFASYRLGKNSYQITDKDGNLHILKDNLINFDIGTDIIKEIVDIVPTSKVNEYRNLKTSLVSNDSITSDDTIPLVEEGGELTSDMLTKFEDLSTSLLNSSISSPLRSISNVVPASMKSFELIKTQKDFEEYIFNNPQFKDSYIFIDGSTKALNNIPSSGVGYFAHIQSNMACGGLHLIEPISSDFAEVCALVMALENVKDIESPILFLTDSSYVYKSIANGYIDRLTSLDRPHNNMWSRIKTLYRSSYRIIQSASHSRHSPVGNKIADYVAKAYSLNLPNQSHFSLNINSDHKDVFKEIKDIFLTFEMEHKIKIV</sequence>
<dbReference type="Gene3D" id="3.30.420.10">
    <property type="entry name" value="Ribonuclease H-like superfamily/Ribonuclease H"/>
    <property type="match status" value="2"/>
</dbReference>
<dbReference type="GO" id="GO:0042575">
    <property type="term" value="C:DNA polymerase complex"/>
    <property type="evidence" value="ECO:0007669"/>
    <property type="project" value="UniProtKB-ARBA"/>
</dbReference>
<dbReference type="OrthoDB" id="6818577at2759"/>
<dbReference type="SUPFAM" id="SSF53098">
    <property type="entry name" value="Ribonuclease H-like"/>
    <property type="match status" value="2"/>
</dbReference>
<organism evidence="2">
    <name type="scientific">Strongyloides ratti</name>
    <name type="common">Parasitic roundworm</name>
    <dbReference type="NCBI Taxonomy" id="34506"/>
    <lineage>
        <taxon>Eukaryota</taxon>
        <taxon>Metazoa</taxon>
        <taxon>Ecdysozoa</taxon>
        <taxon>Nematoda</taxon>
        <taxon>Chromadorea</taxon>
        <taxon>Rhabditida</taxon>
        <taxon>Tylenchina</taxon>
        <taxon>Panagrolaimomorpha</taxon>
        <taxon>Strongyloidoidea</taxon>
        <taxon>Strongyloididae</taxon>
        <taxon>Strongyloides</taxon>
    </lineage>
</organism>
<evidence type="ECO:0000313" key="2">
    <source>
        <dbReference type="EMBL" id="CEF60181.1"/>
    </source>
</evidence>
<dbReference type="GO" id="GO:0015074">
    <property type="term" value="P:DNA integration"/>
    <property type="evidence" value="ECO:0007669"/>
    <property type="project" value="InterPro"/>
</dbReference>
<feature type="domain" description="Integrase catalytic" evidence="1">
    <location>
        <begin position="959"/>
        <end position="1134"/>
    </location>
</feature>
<keyword evidence="2" id="KW-0695">RNA-directed DNA polymerase</keyword>
<dbReference type="InterPro" id="IPR036397">
    <property type="entry name" value="RNaseH_sf"/>
</dbReference>
<dbReference type="Pfam" id="PF00075">
    <property type="entry name" value="RNase_H"/>
    <property type="match status" value="1"/>
</dbReference>
<reference evidence="3" key="1">
    <citation type="submission" date="2014-09" db="EMBL/GenBank/DDBJ databases">
        <authorList>
            <person name="Martin A.A."/>
        </authorList>
    </citation>
    <scope>NUCLEOTIDE SEQUENCE</scope>
    <source>
        <strain evidence="3">ED321</strain>
    </source>
</reference>
<accession>A0A090KWG4</accession>
<dbReference type="WBParaSite" id="SRAE_X000192100.1">
    <property type="protein sequence ID" value="SRAE_X000192100.1"/>
    <property type="gene ID" value="WBGene00267498"/>
</dbReference>
<gene>
    <name evidence="2 4 5" type="ORF">SRAE_X000192100</name>
</gene>
<keyword evidence="2" id="KW-0808">Transferase</keyword>
<dbReference type="PANTHER" id="PTHR37984:SF7">
    <property type="entry name" value="INTEGRASE CATALYTIC DOMAIN-CONTAINING PROTEIN"/>
    <property type="match status" value="1"/>
</dbReference>
<dbReference type="GO" id="GO:0003676">
    <property type="term" value="F:nucleic acid binding"/>
    <property type="evidence" value="ECO:0007669"/>
    <property type="project" value="InterPro"/>
</dbReference>
<dbReference type="EMBL" id="LN609397">
    <property type="protein sequence ID" value="CEF60181.1"/>
    <property type="molecule type" value="Genomic_DNA"/>
</dbReference>
<dbReference type="WormBase" id="SRAE_X000192100">
    <property type="protein sequence ID" value="SRP04117"/>
    <property type="gene ID" value="WBGene00267498"/>
</dbReference>
<dbReference type="Gene3D" id="3.10.10.10">
    <property type="entry name" value="HIV Type 1 Reverse Transcriptase, subunit A, domain 1"/>
    <property type="match status" value="1"/>
</dbReference>
<dbReference type="InterPro" id="IPR043502">
    <property type="entry name" value="DNA/RNA_pol_sf"/>
</dbReference>
<dbReference type="InterPro" id="IPR001584">
    <property type="entry name" value="Integrase_cat-core"/>
</dbReference>
<dbReference type="GeneID" id="36384992"/>
<dbReference type="InterPro" id="IPR002156">
    <property type="entry name" value="RNaseH_domain"/>
</dbReference>
<dbReference type="InterPro" id="IPR012337">
    <property type="entry name" value="RNaseH-like_sf"/>
</dbReference>
<dbReference type="Gene3D" id="1.10.340.70">
    <property type="match status" value="1"/>
</dbReference>
<dbReference type="RefSeq" id="XP_024499391.1">
    <property type="nucleotide sequence ID" value="XM_024654407.1"/>
</dbReference>
<evidence type="ECO:0000259" key="1">
    <source>
        <dbReference type="PROSITE" id="PS50994"/>
    </source>
</evidence>
<dbReference type="SUPFAM" id="SSF56672">
    <property type="entry name" value="DNA/RNA polymerases"/>
    <property type="match status" value="1"/>
</dbReference>
<evidence type="ECO:0000313" key="5">
    <source>
        <dbReference type="WormBase" id="SRAE_X000192100"/>
    </source>
</evidence>
<reference evidence="2" key="2">
    <citation type="submission" date="2014-09" db="EMBL/GenBank/DDBJ databases">
        <authorList>
            <person name="Aslett A.Martin."/>
        </authorList>
    </citation>
    <scope>NUCLEOTIDE SEQUENCE</scope>
    <source>
        <strain evidence="2">ED321 Heterogonic</strain>
    </source>
</reference>
<dbReference type="Gene3D" id="3.30.70.270">
    <property type="match status" value="2"/>
</dbReference>
<dbReference type="Pfam" id="PF00665">
    <property type="entry name" value="rve"/>
    <property type="match status" value="1"/>
</dbReference>
<dbReference type="InterPro" id="IPR043128">
    <property type="entry name" value="Rev_trsase/Diguanyl_cyclase"/>
</dbReference>
<evidence type="ECO:0000313" key="3">
    <source>
        <dbReference type="Proteomes" id="UP000035682"/>
    </source>
</evidence>
<keyword evidence="3" id="KW-1185">Reference proteome</keyword>
<dbReference type="GO" id="GO:0004523">
    <property type="term" value="F:RNA-DNA hybrid ribonuclease activity"/>
    <property type="evidence" value="ECO:0007669"/>
    <property type="project" value="InterPro"/>
</dbReference>
<dbReference type="Pfam" id="PF00078">
    <property type="entry name" value="RVT_1"/>
    <property type="match status" value="1"/>
</dbReference>
<dbReference type="CTD" id="36384992"/>
<dbReference type="InterPro" id="IPR000477">
    <property type="entry name" value="RT_dom"/>
</dbReference>
<dbReference type="Proteomes" id="UP000035682">
    <property type="component" value="Unplaced"/>
</dbReference>
<protein>
    <submittedName>
        <fullName evidence="2">Reverse transcriptase domain and Integrase,catalytic core domain and Ribonuclease H domain and Ribonuclease H-like domain-containing protein</fullName>
    </submittedName>
</protein>
<reference evidence="4" key="3">
    <citation type="submission" date="2020-12" db="UniProtKB">
        <authorList>
            <consortium name="WormBaseParasite"/>
        </authorList>
    </citation>
    <scope>IDENTIFICATION</scope>
</reference>
<evidence type="ECO:0000313" key="4">
    <source>
        <dbReference type="WBParaSite" id="SRAE_X000192100.1"/>
    </source>
</evidence>
<dbReference type="GO" id="GO:0003964">
    <property type="term" value="F:RNA-directed DNA polymerase activity"/>
    <property type="evidence" value="ECO:0007669"/>
    <property type="project" value="UniProtKB-KW"/>
</dbReference>
<dbReference type="CDD" id="cd01647">
    <property type="entry name" value="RT_LTR"/>
    <property type="match status" value="1"/>
</dbReference>